<organism evidence="1 2">
    <name type="scientific">Saccharomyces arboricola (strain H-6 / AS 2.3317 / CBS 10644)</name>
    <name type="common">Yeast</name>
    <dbReference type="NCBI Taxonomy" id="1160507"/>
    <lineage>
        <taxon>Eukaryota</taxon>
        <taxon>Fungi</taxon>
        <taxon>Dikarya</taxon>
        <taxon>Ascomycota</taxon>
        <taxon>Saccharomycotina</taxon>
        <taxon>Saccharomycetes</taxon>
        <taxon>Saccharomycetales</taxon>
        <taxon>Saccharomycetaceae</taxon>
        <taxon>Saccharomyces</taxon>
    </lineage>
</organism>
<comment type="caution">
    <text evidence="1">The sequence shown here is derived from an EMBL/GenBank/DDBJ whole genome shotgun (WGS) entry which is preliminary data.</text>
</comment>
<dbReference type="EMBL" id="ALIE01000135">
    <property type="protein sequence ID" value="EJS42816.1"/>
    <property type="molecule type" value="Genomic_DNA"/>
</dbReference>
<keyword evidence="2" id="KW-1185">Reference proteome</keyword>
<evidence type="ECO:0000313" key="1">
    <source>
        <dbReference type="EMBL" id="EJS42816.1"/>
    </source>
</evidence>
<reference evidence="1 2" key="1">
    <citation type="journal article" date="2013" name="BMC Genomics">
        <title>High quality de novo sequencing and assembly of the Saccharomyces arboricolus genome.</title>
        <authorList>
            <person name="Liti G."/>
            <person name="Nguyen Ba A.N."/>
            <person name="Blythe M."/>
            <person name="Mueller C.A."/>
            <person name="Bergstroem A."/>
            <person name="Cubillos F.A."/>
            <person name="Dafhnis-Calas F."/>
            <person name="Khoshraftar S."/>
            <person name="Malla S."/>
            <person name="Mehta N."/>
            <person name="Siow C.C."/>
            <person name="Warringer J."/>
            <person name="Moses A.M."/>
            <person name="Louis E.J."/>
            <person name="Nieduszynski C.A."/>
        </authorList>
    </citation>
    <scope>NUCLEOTIDE SEQUENCE [LARGE SCALE GENOMIC DNA]</scope>
    <source>
        <strain evidence="2">H-6 / AS 2.3317 / CBS 10644</strain>
    </source>
</reference>
<gene>
    <name evidence="1" type="ORF">SU7_2111</name>
</gene>
<protein>
    <submittedName>
        <fullName evidence="1">YLL049W</fullName>
    </submittedName>
</protein>
<accession>J8Q2D8</accession>
<evidence type="ECO:0000313" key="2">
    <source>
        <dbReference type="Proteomes" id="UP000006968"/>
    </source>
</evidence>
<dbReference type="AlphaFoldDB" id="J8Q2D8"/>
<sequence>MSDCALAEALEDRCYRLEGLLGTGYSKNADVSVQLERLYAQLHDIYFQGQKYSQDLLQLLSAFMIEDTENTCTPDDVLIFTSCFDDICTLYSRFDELNDQYKEFCEISGNSLDQISFKDAKIQTQYVKELPELVYNCDVMILRSIATLNRFIDWNIEVNGFFQSQKKRLLNVQKLICST</sequence>
<dbReference type="OrthoDB" id="4038250at2759"/>
<proteinExistence type="predicted"/>
<name>J8Q2D8_SACAR</name>
<dbReference type="Proteomes" id="UP000006968">
    <property type="component" value="Chromosome XII"/>
</dbReference>
<dbReference type="HOGENOM" id="CLU_1590434_0_0_1"/>